<reference evidence="2 3" key="1">
    <citation type="submission" date="2015-06" db="EMBL/GenBank/DDBJ databases">
        <title>Talaromyces atroroseus IBT 11181 draft genome.</title>
        <authorList>
            <person name="Rasmussen K.B."/>
            <person name="Rasmussen S."/>
            <person name="Petersen B."/>
            <person name="Sicheritz-Ponten T."/>
            <person name="Mortensen U.H."/>
            <person name="Thrane U."/>
        </authorList>
    </citation>
    <scope>NUCLEOTIDE SEQUENCE [LARGE SCALE GENOMIC DNA]</scope>
    <source>
        <strain evidence="2 3">IBT 11181</strain>
    </source>
</reference>
<feature type="region of interest" description="Disordered" evidence="1">
    <location>
        <begin position="206"/>
        <end position="230"/>
    </location>
</feature>
<dbReference type="AlphaFoldDB" id="A0A1Q5Q7S1"/>
<evidence type="ECO:0000313" key="3">
    <source>
        <dbReference type="Proteomes" id="UP000214365"/>
    </source>
</evidence>
<comment type="caution">
    <text evidence="2">The sequence shown here is derived from an EMBL/GenBank/DDBJ whole genome shotgun (WGS) entry which is preliminary data.</text>
</comment>
<feature type="compositionally biased region" description="Polar residues" evidence="1">
    <location>
        <begin position="123"/>
        <end position="134"/>
    </location>
</feature>
<dbReference type="EMBL" id="LFMY01000015">
    <property type="protein sequence ID" value="OKL56257.1"/>
    <property type="molecule type" value="Genomic_DNA"/>
</dbReference>
<dbReference type="RefSeq" id="XP_020116378.1">
    <property type="nucleotide sequence ID" value="XM_020263401.1"/>
</dbReference>
<sequence>MLIRGVTRLFFPIALLVFFTLAQLKRNLFPGSWSVGYGRWAKAIVVPLKLSPDLSHSKSGPDLDLSKSLDADDDDIHLDLEEVPFSDGNLVQPSGQQQQQQQEEEEEEEEEEAAAEILGQPPDSETTAQEKPGYTHNTIFSLSTASGTYFDISFGNHKTLNPNIIPHPSSSDKWIIVAQQKAGDDQEGRHSAVSVQLVCDASFGSSDGSAANDRDSHSLPTSRSGSNSETLSCITPPAVLPIEATSSGNRCQGRWSPLSLNIGPHDARLFYGPELPYIIYGSNSHFTCFGQWMHDFRKLVSWLSSSSFNEDPSSQSTQTEKNTEMFSAAAELYRPPPYGQIEKNWFIFWNPAGDAYVHYDVWPQRSFAKIETIQGNKLLVDESSVSLTVGPDLAFLASTSDMTCMDRYMPQVRDKSEEFIHQATNSLSITLCKRSEPDCQPTDMNTFIFTIFQKKAHVGFGASSYEPYVMLFRRTAPFEIHSISTKPFWIHGRKSSLQEEGTHEMIYITSMSWKSHRQKYHGYSDDVLFLAFGIDDSRTAGIDFTASELLKDMGLCMNSLLDPGKSYIGLA</sequence>
<feature type="compositionally biased region" description="Polar residues" evidence="1">
    <location>
        <begin position="218"/>
        <end position="230"/>
    </location>
</feature>
<proteinExistence type="predicted"/>
<protein>
    <submittedName>
        <fullName evidence="2">Uncharacterized protein</fullName>
    </submittedName>
</protein>
<name>A0A1Q5Q7S1_TALAT</name>
<evidence type="ECO:0000313" key="2">
    <source>
        <dbReference type="EMBL" id="OKL56257.1"/>
    </source>
</evidence>
<gene>
    <name evidence="2" type="ORF">UA08_08505</name>
</gene>
<dbReference type="GeneID" id="31008261"/>
<feature type="region of interest" description="Disordered" evidence="1">
    <location>
        <begin position="87"/>
        <end position="134"/>
    </location>
</feature>
<evidence type="ECO:0000256" key="1">
    <source>
        <dbReference type="SAM" id="MobiDB-lite"/>
    </source>
</evidence>
<accession>A0A1Q5Q7S1</accession>
<feature type="compositionally biased region" description="Acidic residues" evidence="1">
    <location>
        <begin position="102"/>
        <end position="114"/>
    </location>
</feature>
<organism evidence="2 3">
    <name type="scientific">Talaromyces atroroseus</name>
    <dbReference type="NCBI Taxonomy" id="1441469"/>
    <lineage>
        <taxon>Eukaryota</taxon>
        <taxon>Fungi</taxon>
        <taxon>Dikarya</taxon>
        <taxon>Ascomycota</taxon>
        <taxon>Pezizomycotina</taxon>
        <taxon>Eurotiomycetes</taxon>
        <taxon>Eurotiomycetidae</taxon>
        <taxon>Eurotiales</taxon>
        <taxon>Trichocomaceae</taxon>
        <taxon>Talaromyces</taxon>
        <taxon>Talaromyces sect. Trachyspermi</taxon>
    </lineage>
</organism>
<keyword evidence="3" id="KW-1185">Reference proteome</keyword>
<dbReference type="OrthoDB" id="2522565at2759"/>
<dbReference type="Proteomes" id="UP000214365">
    <property type="component" value="Unassembled WGS sequence"/>
</dbReference>